<dbReference type="SFLD" id="SFLDG00363">
    <property type="entry name" value="AMPS_(cytGST):_Alpha-__Mu-__Pi"/>
    <property type="match status" value="1"/>
</dbReference>
<proteinExistence type="inferred from homology"/>
<dbReference type="SUPFAM" id="SSF52833">
    <property type="entry name" value="Thioredoxin-like"/>
    <property type="match status" value="1"/>
</dbReference>
<evidence type="ECO:0000256" key="3">
    <source>
        <dbReference type="ARBA" id="ARBA00038317"/>
    </source>
</evidence>
<sequence length="210" mass="24586">MTVRLSYFNMTGLGEPIRLLLSYGNIKFEDRRVSKEDWPEMKRGMRWNQLPKLEIEGRELSQSKTICRYLAKKLNLCGKNEWDATYCDMMVDMLDDFRSRIVTVYYTPDSEQREKELEKLRLDFVPTALAKFEEQVAENGGFFVGGKLTWPDIVFLAFTDYAGQMLKCDVVSNFPKLSALCNYVMSQPGISRYFKTRPPQPEDMRKIFAY</sequence>
<protein>
    <recommendedName>
        <fullName evidence="1">glutathione transferase</fullName>
        <ecNumber evidence="1">2.5.1.18</ecNumber>
    </recommendedName>
</protein>
<dbReference type="InterPro" id="IPR004046">
    <property type="entry name" value="GST_C"/>
</dbReference>
<comment type="similarity">
    <text evidence="3">Belongs to the GST superfamily. Sigma family.</text>
</comment>
<evidence type="ECO:0000313" key="8">
    <source>
        <dbReference type="Proteomes" id="UP000494040"/>
    </source>
</evidence>
<evidence type="ECO:0000259" key="6">
    <source>
        <dbReference type="PROSITE" id="PS50405"/>
    </source>
</evidence>
<dbReference type="SFLD" id="SFLDG01205">
    <property type="entry name" value="AMPS.1"/>
    <property type="match status" value="1"/>
</dbReference>
<keyword evidence="8" id="KW-1185">Reference proteome</keyword>
<dbReference type="PROSITE" id="PS50405">
    <property type="entry name" value="GST_CTER"/>
    <property type="match status" value="1"/>
</dbReference>
<dbReference type="InterPro" id="IPR004045">
    <property type="entry name" value="Glutathione_S-Trfase_N"/>
</dbReference>
<name>A0A8I6TI31_CIMLE</name>
<dbReference type="InterPro" id="IPR036249">
    <property type="entry name" value="Thioredoxin-like_sf"/>
</dbReference>
<dbReference type="GO" id="GO:0004364">
    <property type="term" value="F:glutathione transferase activity"/>
    <property type="evidence" value="ECO:0007669"/>
    <property type="project" value="UniProtKB-EC"/>
</dbReference>
<dbReference type="OMA" id="YWEKDPA"/>
<dbReference type="Gene3D" id="3.40.30.10">
    <property type="entry name" value="Glutaredoxin"/>
    <property type="match status" value="1"/>
</dbReference>
<dbReference type="EC" id="2.5.1.18" evidence="1"/>
<dbReference type="KEGG" id="clec:106674256"/>
<dbReference type="RefSeq" id="XP_014262362.1">
    <property type="nucleotide sequence ID" value="XM_014406876.2"/>
</dbReference>
<dbReference type="AlphaFoldDB" id="A0A8I6TI31"/>
<dbReference type="InterPro" id="IPR040079">
    <property type="entry name" value="Glutathione_S-Trfase"/>
</dbReference>
<dbReference type="PANTHER" id="PTHR11571:SF224">
    <property type="entry name" value="HEMATOPOIETIC PROSTAGLANDIN D SYNTHASE"/>
    <property type="match status" value="1"/>
</dbReference>
<organism evidence="7 8">
    <name type="scientific">Cimex lectularius</name>
    <name type="common">Bed bug</name>
    <name type="synonym">Acanthia lectularia</name>
    <dbReference type="NCBI Taxonomy" id="79782"/>
    <lineage>
        <taxon>Eukaryota</taxon>
        <taxon>Metazoa</taxon>
        <taxon>Ecdysozoa</taxon>
        <taxon>Arthropoda</taxon>
        <taxon>Hexapoda</taxon>
        <taxon>Insecta</taxon>
        <taxon>Pterygota</taxon>
        <taxon>Neoptera</taxon>
        <taxon>Paraneoptera</taxon>
        <taxon>Hemiptera</taxon>
        <taxon>Heteroptera</taxon>
        <taxon>Panheteroptera</taxon>
        <taxon>Cimicomorpha</taxon>
        <taxon>Cimicidae</taxon>
        <taxon>Cimex</taxon>
    </lineage>
</organism>
<dbReference type="PANTHER" id="PTHR11571">
    <property type="entry name" value="GLUTATHIONE S-TRANSFERASE"/>
    <property type="match status" value="1"/>
</dbReference>
<dbReference type="GO" id="GO:0006749">
    <property type="term" value="P:glutathione metabolic process"/>
    <property type="evidence" value="ECO:0007669"/>
    <property type="project" value="TreeGrafter"/>
</dbReference>
<evidence type="ECO:0000256" key="2">
    <source>
        <dbReference type="ARBA" id="ARBA00022679"/>
    </source>
</evidence>
<comment type="catalytic activity">
    <reaction evidence="4">
        <text>RX + glutathione = an S-substituted glutathione + a halide anion + H(+)</text>
        <dbReference type="Rhea" id="RHEA:16437"/>
        <dbReference type="ChEBI" id="CHEBI:15378"/>
        <dbReference type="ChEBI" id="CHEBI:16042"/>
        <dbReference type="ChEBI" id="CHEBI:17792"/>
        <dbReference type="ChEBI" id="CHEBI:57925"/>
        <dbReference type="ChEBI" id="CHEBI:90779"/>
        <dbReference type="EC" id="2.5.1.18"/>
    </reaction>
</comment>
<dbReference type="GeneID" id="106674256"/>
<feature type="domain" description="GST N-terminal" evidence="5">
    <location>
        <begin position="1"/>
        <end position="78"/>
    </location>
</feature>
<dbReference type="SFLD" id="SFLDS00019">
    <property type="entry name" value="Glutathione_Transferase_(cytos"/>
    <property type="match status" value="1"/>
</dbReference>
<dbReference type="EnsemblMetazoa" id="XM_014406875.2">
    <property type="protein sequence ID" value="XP_014262361.1"/>
    <property type="gene ID" value="LOC106674256"/>
</dbReference>
<dbReference type="InterPro" id="IPR050213">
    <property type="entry name" value="GST_superfamily"/>
</dbReference>
<feature type="domain" description="GST C-terminal" evidence="6">
    <location>
        <begin position="80"/>
        <end position="202"/>
    </location>
</feature>
<dbReference type="InterPro" id="IPR036282">
    <property type="entry name" value="Glutathione-S-Trfase_C_sf"/>
</dbReference>
<evidence type="ECO:0000259" key="5">
    <source>
        <dbReference type="PROSITE" id="PS50404"/>
    </source>
</evidence>
<dbReference type="SUPFAM" id="SSF47616">
    <property type="entry name" value="GST C-terminal domain-like"/>
    <property type="match status" value="1"/>
</dbReference>
<dbReference type="CDD" id="cd03039">
    <property type="entry name" value="GST_N_Sigma_like"/>
    <property type="match status" value="1"/>
</dbReference>
<dbReference type="EnsemblMetazoa" id="XM_014406876.2">
    <property type="protein sequence ID" value="XP_014262362.1"/>
    <property type="gene ID" value="LOC106674256"/>
</dbReference>
<evidence type="ECO:0000313" key="7">
    <source>
        <dbReference type="EnsemblMetazoa" id="XP_014262361.1"/>
    </source>
</evidence>
<dbReference type="FunFam" id="1.20.1050.10:FF:000030">
    <property type="entry name" value="Glutathione S-transferase S1"/>
    <property type="match status" value="1"/>
</dbReference>
<dbReference type="Gene3D" id="1.20.1050.10">
    <property type="match status" value="1"/>
</dbReference>
<dbReference type="Proteomes" id="UP000494040">
    <property type="component" value="Unassembled WGS sequence"/>
</dbReference>
<keyword evidence="2" id="KW-0808">Transferase</keyword>
<evidence type="ECO:0000256" key="4">
    <source>
        <dbReference type="ARBA" id="ARBA00047960"/>
    </source>
</evidence>
<reference evidence="7" key="1">
    <citation type="submission" date="2022-01" db="UniProtKB">
        <authorList>
            <consortium name="EnsemblMetazoa"/>
        </authorList>
    </citation>
    <scope>IDENTIFICATION</scope>
</reference>
<accession>A0A8I6TI31</accession>
<dbReference type="OrthoDB" id="414243at2759"/>
<dbReference type="CDD" id="cd03192">
    <property type="entry name" value="GST_C_Sigma_like"/>
    <property type="match status" value="1"/>
</dbReference>
<dbReference type="Pfam" id="PF02798">
    <property type="entry name" value="GST_N"/>
    <property type="match status" value="1"/>
</dbReference>
<dbReference type="PROSITE" id="PS50404">
    <property type="entry name" value="GST_NTER"/>
    <property type="match status" value="1"/>
</dbReference>
<dbReference type="RefSeq" id="XP_014262361.1">
    <property type="nucleotide sequence ID" value="XM_014406875.2"/>
</dbReference>
<evidence type="ECO:0000256" key="1">
    <source>
        <dbReference type="ARBA" id="ARBA00012452"/>
    </source>
</evidence>
<dbReference type="InterPro" id="IPR010987">
    <property type="entry name" value="Glutathione-S-Trfase_C-like"/>
</dbReference>
<dbReference type="Pfam" id="PF14497">
    <property type="entry name" value="GST_C_3"/>
    <property type="match status" value="1"/>
</dbReference>